<dbReference type="InterPro" id="IPR000719">
    <property type="entry name" value="Prot_kinase_dom"/>
</dbReference>
<evidence type="ECO:0000256" key="2">
    <source>
        <dbReference type="ARBA" id="ARBA00012442"/>
    </source>
</evidence>
<dbReference type="InterPro" id="IPR029071">
    <property type="entry name" value="Ubiquitin-like_domsf"/>
</dbReference>
<keyword evidence="3" id="KW-0963">Cytoplasm</keyword>
<dbReference type="Pfam" id="PF00069">
    <property type="entry name" value="Pkinase"/>
    <property type="match status" value="1"/>
</dbReference>
<evidence type="ECO:0000256" key="1">
    <source>
        <dbReference type="ARBA" id="ARBA00004496"/>
    </source>
</evidence>
<organism evidence="11 12">
    <name type="scientific">Loxostege sticticalis</name>
    <name type="common">Beet webworm moth</name>
    <dbReference type="NCBI Taxonomy" id="481309"/>
    <lineage>
        <taxon>Eukaryota</taxon>
        <taxon>Metazoa</taxon>
        <taxon>Ecdysozoa</taxon>
        <taxon>Arthropoda</taxon>
        <taxon>Hexapoda</taxon>
        <taxon>Insecta</taxon>
        <taxon>Pterygota</taxon>
        <taxon>Neoptera</taxon>
        <taxon>Endopterygota</taxon>
        <taxon>Lepidoptera</taxon>
        <taxon>Glossata</taxon>
        <taxon>Ditrysia</taxon>
        <taxon>Pyraloidea</taxon>
        <taxon>Crambidae</taxon>
        <taxon>Pyraustinae</taxon>
        <taxon>Loxostege</taxon>
    </lineage>
</organism>
<dbReference type="PROSITE" id="PS00108">
    <property type="entry name" value="PROTEIN_KINASE_ST"/>
    <property type="match status" value="1"/>
</dbReference>
<keyword evidence="7" id="KW-0418">Kinase</keyword>
<dbReference type="InterPro" id="IPR046375">
    <property type="entry name" value="IKBKB_SDD_sf"/>
</dbReference>
<dbReference type="SUPFAM" id="SSF56112">
    <property type="entry name" value="Protein kinase-like (PK-like)"/>
    <property type="match status" value="1"/>
</dbReference>
<gene>
    <name evidence="11" type="ORF">ABMA28_003889</name>
</gene>
<keyword evidence="5" id="KW-0808">Transferase</keyword>
<keyword evidence="4" id="KW-0723">Serine/threonine-protein kinase</keyword>
<evidence type="ECO:0000256" key="4">
    <source>
        <dbReference type="ARBA" id="ARBA00022527"/>
    </source>
</evidence>
<evidence type="ECO:0000256" key="3">
    <source>
        <dbReference type="ARBA" id="ARBA00022490"/>
    </source>
</evidence>
<evidence type="ECO:0000256" key="6">
    <source>
        <dbReference type="ARBA" id="ARBA00022741"/>
    </source>
</evidence>
<comment type="caution">
    <text evidence="11">The sequence shown here is derived from an EMBL/GenBank/DDBJ whole genome shotgun (WGS) entry which is preliminary data.</text>
</comment>
<reference evidence="11 12" key="1">
    <citation type="submission" date="2024-06" db="EMBL/GenBank/DDBJ databases">
        <title>A chromosome-level genome assembly of beet webworm, Loxostege sticticalis.</title>
        <authorList>
            <person name="Zhang Y."/>
        </authorList>
    </citation>
    <scope>NUCLEOTIDE SEQUENCE [LARGE SCALE GENOMIC DNA]</scope>
    <source>
        <strain evidence="11">AQ028</strain>
        <tissue evidence="11">Male pupae</tissue>
    </source>
</reference>
<dbReference type="InterPro" id="IPR011009">
    <property type="entry name" value="Kinase-like_dom_sf"/>
</dbReference>
<keyword evidence="8" id="KW-0067">ATP-binding</keyword>
<dbReference type="PANTHER" id="PTHR22969">
    <property type="entry name" value="IKB KINASE"/>
    <property type="match status" value="1"/>
</dbReference>
<dbReference type="PROSITE" id="PS50011">
    <property type="entry name" value="PROTEIN_KINASE_DOM"/>
    <property type="match status" value="1"/>
</dbReference>
<keyword evidence="6" id="KW-0547">Nucleotide-binding</keyword>
<dbReference type="AlphaFoldDB" id="A0ABD0STF3"/>
<evidence type="ECO:0000256" key="5">
    <source>
        <dbReference type="ARBA" id="ARBA00022679"/>
    </source>
</evidence>
<comment type="subcellular location">
    <subcellularLocation>
        <location evidence="1">Cytoplasm</location>
    </subcellularLocation>
</comment>
<dbReference type="InterPro" id="IPR051180">
    <property type="entry name" value="IKK"/>
</dbReference>
<proteinExistence type="predicted"/>
<feature type="domain" description="Protein kinase" evidence="10">
    <location>
        <begin position="10"/>
        <end position="311"/>
    </location>
</feature>
<dbReference type="InterPro" id="IPR008271">
    <property type="entry name" value="Ser/Thr_kinase_AS"/>
</dbReference>
<evidence type="ECO:0000256" key="9">
    <source>
        <dbReference type="ARBA" id="ARBA00048789"/>
    </source>
</evidence>
<dbReference type="SMART" id="SM00220">
    <property type="entry name" value="S_TKc"/>
    <property type="match status" value="1"/>
</dbReference>
<name>A0ABD0STF3_LOXSC</name>
<evidence type="ECO:0000256" key="8">
    <source>
        <dbReference type="ARBA" id="ARBA00022840"/>
    </source>
</evidence>
<dbReference type="Proteomes" id="UP001549921">
    <property type="component" value="Unassembled WGS sequence"/>
</dbReference>
<comment type="catalytic activity">
    <reaction evidence="9">
        <text>L-seryl-[I-kappa-B protein] + ATP = O-phospho-L-seryl-[I-kappa-B protein] + ADP + H(+)</text>
        <dbReference type="Rhea" id="RHEA:19073"/>
        <dbReference type="Rhea" id="RHEA-COMP:13698"/>
        <dbReference type="Rhea" id="RHEA-COMP:13699"/>
        <dbReference type="ChEBI" id="CHEBI:15378"/>
        <dbReference type="ChEBI" id="CHEBI:29999"/>
        <dbReference type="ChEBI" id="CHEBI:30616"/>
        <dbReference type="ChEBI" id="CHEBI:83421"/>
        <dbReference type="ChEBI" id="CHEBI:456216"/>
        <dbReference type="EC" id="2.7.11.10"/>
    </reaction>
</comment>
<evidence type="ECO:0000313" key="12">
    <source>
        <dbReference type="Proteomes" id="UP001549921"/>
    </source>
</evidence>
<evidence type="ECO:0000313" key="11">
    <source>
        <dbReference type="EMBL" id="KAL0829017.1"/>
    </source>
</evidence>
<evidence type="ECO:0000259" key="10">
    <source>
        <dbReference type="PROSITE" id="PS50011"/>
    </source>
</evidence>
<dbReference type="SUPFAM" id="SSF54236">
    <property type="entry name" value="Ubiquitin-like"/>
    <property type="match status" value="1"/>
</dbReference>
<dbReference type="GO" id="GO:0005737">
    <property type="term" value="C:cytoplasm"/>
    <property type="evidence" value="ECO:0007669"/>
    <property type="project" value="UniProtKB-SubCell"/>
</dbReference>
<dbReference type="Gene3D" id="1.20.1270.250">
    <property type="match status" value="1"/>
</dbReference>
<sequence length="779" mass="89557">MDNLVFIGDWIKDRVLGSGSFGVVVLWKHQKTQERLAIKTCKWGDELTEKHKERWTKEVEMLQNCRNPNIVGTKPLPPEFKDGLQPVNPSKLPILCMEYCAGGNLRQYLNLPESCNGLRELQVRQILSDMRNALQFLHQNKITHRDVKPENIVIHVLDGAGNIDGGLQGKKKVVYKLIDLGYAKEIDSNSVCASFVGTLQYLAPEIFYSKTYSNSVDFWSFGLLAFELICGIRPFLPFMAPVQWMPLVKAKTHDNICIYETFHGDIKYSNEIFPENYISKPLKTSIEHWLKVALEWDPKIRGRDAPTKVTFNIPTEEKETSSKVVIFNLLENILLQKILKVFSVATVTHHAYEINETTTALMIKNLIQNDTHIPIEEQILISQSYIIIDDEDLIVKHWDENSISVYLYNKTYLTEEKPDIVVPEIIQRSLKSSLPVELIQNFKNCQTLHRNGFYFVMSQMELYDSLIKGLFVRAESLKNESKELVLRHNFVDKNIGKLLVKEETIKKFSGMGKEHVQHLKENRVGTNLLGGFDKLFKEVDELSDDINKLQNAWSQLTVRLESAARRRIEGLSTDLNSFISKFNYQALFTKAQTVYVAYKKIENYNDGKGKDKISDVIQVIKDCFKLRNKILSEMRNQRFYCNIKDLSIELSKISEIITNASNFAEKISSNSNSAIDKLSNCMWSTISLLSSEAPNLVDLPYSVVSIQKSNFKIGEPVSTHCMKMVQSPNRVEEDENLKSLIEESLKLRQNHIQLTEKIKTSKNIFHNKNKLDFSFLCEE</sequence>
<dbReference type="GO" id="GO:0005524">
    <property type="term" value="F:ATP binding"/>
    <property type="evidence" value="ECO:0007669"/>
    <property type="project" value="UniProtKB-KW"/>
</dbReference>
<evidence type="ECO:0000256" key="7">
    <source>
        <dbReference type="ARBA" id="ARBA00022777"/>
    </source>
</evidence>
<dbReference type="EC" id="2.7.11.10" evidence="2"/>
<dbReference type="Gene3D" id="3.10.20.90">
    <property type="entry name" value="Phosphatidylinositol 3-kinase Catalytic Subunit, Chain A, domain 1"/>
    <property type="match status" value="1"/>
</dbReference>
<dbReference type="EMBL" id="JBEDNZ010000015">
    <property type="protein sequence ID" value="KAL0829017.1"/>
    <property type="molecule type" value="Genomic_DNA"/>
</dbReference>
<dbReference type="Gene3D" id="1.10.510.10">
    <property type="entry name" value="Transferase(Phosphotransferase) domain 1"/>
    <property type="match status" value="1"/>
</dbReference>
<protein>
    <recommendedName>
        <fullName evidence="2">IkappaB kinase</fullName>
        <ecNumber evidence="2">2.7.11.10</ecNumber>
    </recommendedName>
</protein>
<dbReference type="PANTHER" id="PTHR22969:SF17">
    <property type="entry name" value="INHIBITOR OF NUCLEAR FACTOR KAPPA-B KINASE SUBUNIT BETA"/>
    <property type="match status" value="1"/>
</dbReference>
<dbReference type="GO" id="GO:0008384">
    <property type="term" value="F:IkappaB kinase activity"/>
    <property type="evidence" value="ECO:0007669"/>
    <property type="project" value="UniProtKB-EC"/>
</dbReference>
<accession>A0ABD0STF3</accession>